<gene>
    <name evidence="4" type="ORF">PG999_002685</name>
</gene>
<keyword evidence="2" id="KW-1133">Transmembrane helix</keyword>
<feature type="transmembrane region" description="Helical" evidence="2">
    <location>
        <begin position="37"/>
        <end position="57"/>
    </location>
</feature>
<keyword evidence="5" id="KW-1185">Reference proteome</keyword>
<dbReference type="EMBL" id="JAQQWP010000002">
    <property type="protein sequence ID" value="KAK8130305.1"/>
    <property type="molecule type" value="Genomic_DNA"/>
</dbReference>
<evidence type="ECO:0000313" key="5">
    <source>
        <dbReference type="Proteomes" id="UP001392437"/>
    </source>
</evidence>
<reference evidence="4 5" key="1">
    <citation type="submission" date="2023-01" db="EMBL/GenBank/DDBJ databases">
        <title>Analysis of 21 Apiospora genomes using comparative genomics revels a genus with tremendous synthesis potential of carbohydrate active enzymes and secondary metabolites.</title>
        <authorList>
            <person name="Sorensen T."/>
        </authorList>
    </citation>
    <scope>NUCLEOTIDE SEQUENCE [LARGE SCALE GENOMIC DNA]</scope>
    <source>
        <strain evidence="4 5">CBS 117206</strain>
    </source>
</reference>
<evidence type="ECO:0008006" key="6">
    <source>
        <dbReference type="Google" id="ProtNLM"/>
    </source>
</evidence>
<dbReference type="AlphaFoldDB" id="A0AAW0R920"/>
<feature type="chain" id="PRO_5043553176" description="Tetraspanin family protein" evidence="3">
    <location>
        <begin position="16"/>
        <end position="259"/>
    </location>
</feature>
<comment type="caution">
    <text evidence="4">The sequence shown here is derived from an EMBL/GenBank/DDBJ whole genome shotgun (WGS) entry which is preliminary data.</text>
</comment>
<organism evidence="4 5">
    <name type="scientific">Apiospora kogelbergensis</name>
    <dbReference type="NCBI Taxonomy" id="1337665"/>
    <lineage>
        <taxon>Eukaryota</taxon>
        <taxon>Fungi</taxon>
        <taxon>Dikarya</taxon>
        <taxon>Ascomycota</taxon>
        <taxon>Pezizomycotina</taxon>
        <taxon>Sordariomycetes</taxon>
        <taxon>Xylariomycetidae</taxon>
        <taxon>Amphisphaeriales</taxon>
        <taxon>Apiosporaceae</taxon>
        <taxon>Apiospora</taxon>
    </lineage>
</organism>
<keyword evidence="3" id="KW-0732">Signal</keyword>
<evidence type="ECO:0000256" key="2">
    <source>
        <dbReference type="SAM" id="Phobius"/>
    </source>
</evidence>
<feature type="region of interest" description="Disordered" evidence="1">
    <location>
        <begin position="204"/>
        <end position="259"/>
    </location>
</feature>
<keyword evidence="2" id="KW-0472">Membrane</keyword>
<feature type="compositionally biased region" description="Acidic residues" evidence="1">
    <location>
        <begin position="231"/>
        <end position="244"/>
    </location>
</feature>
<feature type="compositionally biased region" description="Basic and acidic residues" evidence="1">
    <location>
        <begin position="212"/>
        <end position="224"/>
    </location>
</feature>
<name>A0AAW0R920_9PEZI</name>
<sequence>MAVFVFISMFLLALAAIAVYALVESIRLSLPVSMGLAILSVLLPFTAWASVFGARVFRRLSSSYWKSDGGGFGGLMQHPLVPFVVQVIQGLASVVVATLWSQGFMGSGQTVDCSLQTTWRQLWMAHDGRSIESIQNAFGCCGLNSVRDMAWPSPHGNVGLCRELTHRETSCAVPWRGALRRISGFEFGVALGCAAIQENNGGGGGVGGGNDRSYHTMGGHDHAATTHGTDTEADDGGAEEDLDSDAAARLLRSDNSSRR</sequence>
<proteinExistence type="predicted"/>
<evidence type="ECO:0000256" key="3">
    <source>
        <dbReference type="SAM" id="SignalP"/>
    </source>
</evidence>
<evidence type="ECO:0000256" key="1">
    <source>
        <dbReference type="SAM" id="MobiDB-lite"/>
    </source>
</evidence>
<feature type="signal peptide" evidence="3">
    <location>
        <begin position="1"/>
        <end position="15"/>
    </location>
</feature>
<evidence type="ECO:0000313" key="4">
    <source>
        <dbReference type="EMBL" id="KAK8130305.1"/>
    </source>
</evidence>
<protein>
    <recommendedName>
        <fullName evidence="6">Tetraspanin family protein</fullName>
    </recommendedName>
</protein>
<accession>A0AAW0R920</accession>
<keyword evidence="2" id="KW-0812">Transmembrane</keyword>
<dbReference type="Proteomes" id="UP001392437">
    <property type="component" value="Unassembled WGS sequence"/>
</dbReference>